<keyword evidence="2" id="KW-1185">Reference proteome</keyword>
<feature type="compositionally biased region" description="Basic residues" evidence="1">
    <location>
        <begin position="53"/>
        <end position="82"/>
    </location>
</feature>
<feature type="compositionally biased region" description="Basic and acidic residues" evidence="1">
    <location>
        <begin position="103"/>
        <end position="122"/>
    </location>
</feature>
<dbReference type="AlphaFoldDB" id="A0A3Q7WWK2"/>
<accession>A0A3Q7WWK2</accession>
<feature type="compositionally biased region" description="Basic and acidic residues" evidence="1">
    <location>
        <begin position="40"/>
        <end position="52"/>
    </location>
</feature>
<protein>
    <submittedName>
        <fullName evidence="3">Uncharacterized protein LOC105852842</fullName>
    </submittedName>
</protein>
<evidence type="ECO:0000256" key="1">
    <source>
        <dbReference type="SAM" id="MobiDB-lite"/>
    </source>
</evidence>
<evidence type="ECO:0000313" key="2">
    <source>
        <dbReference type="Proteomes" id="UP000087171"/>
    </source>
</evidence>
<feature type="region of interest" description="Disordered" evidence="1">
    <location>
        <begin position="40"/>
        <end position="139"/>
    </location>
</feature>
<feature type="compositionally biased region" description="Basic and acidic residues" evidence="1">
    <location>
        <begin position="83"/>
        <end position="93"/>
    </location>
</feature>
<proteinExistence type="predicted"/>
<reference evidence="3" key="1">
    <citation type="submission" date="2025-08" db="UniProtKB">
        <authorList>
            <consortium name="RefSeq"/>
        </authorList>
    </citation>
    <scope>IDENTIFICATION</scope>
    <source>
        <tissue evidence="3">Etiolated seedlings</tissue>
    </source>
</reference>
<sequence>MTSGDDSDNTVATVAARQCQKIWLPLTTTVVTNLISSVKHVESNDALAERKKTGTKHRKSKEGKQRLRGKIGNKTQKNKRRKIGEETQGEKERLRGRRRSRGMGRDQEAEHERTKKYGRCSDDGVPTTTSKGSVKLSIG</sequence>
<gene>
    <name evidence="3" type="primary">LOC105852842</name>
</gene>
<organism evidence="2 3">
    <name type="scientific">Cicer arietinum</name>
    <name type="common">Chickpea</name>
    <name type="synonym">Garbanzo</name>
    <dbReference type="NCBI Taxonomy" id="3827"/>
    <lineage>
        <taxon>Eukaryota</taxon>
        <taxon>Viridiplantae</taxon>
        <taxon>Streptophyta</taxon>
        <taxon>Embryophyta</taxon>
        <taxon>Tracheophyta</taxon>
        <taxon>Spermatophyta</taxon>
        <taxon>Magnoliopsida</taxon>
        <taxon>eudicotyledons</taxon>
        <taxon>Gunneridae</taxon>
        <taxon>Pentapetalae</taxon>
        <taxon>rosids</taxon>
        <taxon>fabids</taxon>
        <taxon>Fabales</taxon>
        <taxon>Fabaceae</taxon>
        <taxon>Papilionoideae</taxon>
        <taxon>50 kb inversion clade</taxon>
        <taxon>NPAAA clade</taxon>
        <taxon>Hologalegina</taxon>
        <taxon>IRL clade</taxon>
        <taxon>Cicereae</taxon>
        <taxon>Cicer</taxon>
    </lineage>
</organism>
<dbReference type="RefSeq" id="XP_027186079.1">
    <property type="nucleotide sequence ID" value="XM_027330278.1"/>
</dbReference>
<name>A0A3Q7WWK2_CICAR</name>
<evidence type="ECO:0000313" key="3">
    <source>
        <dbReference type="RefSeq" id="XP_027186079.1"/>
    </source>
</evidence>
<dbReference type="Proteomes" id="UP000087171">
    <property type="component" value="Unplaced"/>
</dbReference>